<dbReference type="AlphaFoldDB" id="A0AAN9V1P6"/>
<feature type="compositionally biased region" description="Low complexity" evidence="1">
    <location>
        <begin position="15"/>
        <end position="24"/>
    </location>
</feature>
<feature type="compositionally biased region" description="Polar residues" evidence="1">
    <location>
        <begin position="194"/>
        <end position="203"/>
    </location>
</feature>
<feature type="compositionally biased region" description="Basic and acidic residues" evidence="1">
    <location>
        <begin position="360"/>
        <end position="370"/>
    </location>
</feature>
<name>A0AAN9V1P6_9PEZI</name>
<evidence type="ECO:0000313" key="3">
    <source>
        <dbReference type="Proteomes" id="UP001320420"/>
    </source>
</evidence>
<feature type="region of interest" description="Disordered" evidence="1">
    <location>
        <begin position="360"/>
        <end position="404"/>
    </location>
</feature>
<accession>A0AAN9V1P6</accession>
<dbReference type="Proteomes" id="UP001320420">
    <property type="component" value="Unassembled WGS sequence"/>
</dbReference>
<keyword evidence="3" id="KW-1185">Reference proteome</keyword>
<gene>
    <name evidence="2" type="ORF">SLS62_006086</name>
</gene>
<evidence type="ECO:0000313" key="2">
    <source>
        <dbReference type="EMBL" id="KAK7751943.1"/>
    </source>
</evidence>
<organism evidence="2 3">
    <name type="scientific">Diatrype stigma</name>
    <dbReference type="NCBI Taxonomy" id="117547"/>
    <lineage>
        <taxon>Eukaryota</taxon>
        <taxon>Fungi</taxon>
        <taxon>Dikarya</taxon>
        <taxon>Ascomycota</taxon>
        <taxon>Pezizomycotina</taxon>
        <taxon>Sordariomycetes</taxon>
        <taxon>Xylariomycetidae</taxon>
        <taxon>Xylariales</taxon>
        <taxon>Diatrypaceae</taxon>
        <taxon>Diatrype</taxon>
    </lineage>
</organism>
<feature type="compositionally biased region" description="Polar residues" evidence="1">
    <location>
        <begin position="32"/>
        <end position="44"/>
    </location>
</feature>
<feature type="region of interest" description="Disordered" evidence="1">
    <location>
        <begin position="1"/>
        <end position="47"/>
    </location>
</feature>
<evidence type="ECO:0000256" key="1">
    <source>
        <dbReference type="SAM" id="MobiDB-lite"/>
    </source>
</evidence>
<proteinExistence type="predicted"/>
<dbReference type="Gene3D" id="6.10.250.2790">
    <property type="match status" value="1"/>
</dbReference>
<sequence>MSWDSSKSVTRRRQNSSANASSRALPPGHARPQQQSKQPVQPRSQHVADPFLQSFLSPAFDPAEYLNASLPPLQTPGTSRAAATDGAAVPLADLSAQAQTQLSQLNAHTTRLANTLTQLTDDILRSGSRLAYEVELLRGETLGLSEALSEGLHQDIVKFVPDGIIHPARTAVDGSGKTTDAAAAVQQKRVSAVLTTPSPSGNNPDDGVSPPPAAADGGEDTSSLPSYITQLRTLTLVRSRLDSVVRTFGDAMEFVFPPSELSVSSSFLSVSAPEPGQEAHSTEEKGQQVLRKLREEIADMLAANRSDPIEGIDRAARRIEELKELAAVWKGTAEEKGRAKFIDSLAKAVEDRHKELLREMEQSGRRDTGRGDANGGSSHSNGNAALRKGAGNTETGGAESKAPTGYGLISQWQRLRTGL</sequence>
<comment type="caution">
    <text evidence="2">The sequence shown here is derived from an EMBL/GenBank/DDBJ whole genome shotgun (WGS) entry which is preliminary data.</text>
</comment>
<feature type="region of interest" description="Disordered" evidence="1">
    <location>
        <begin position="194"/>
        <end position="224"/>
    </location>
</feature>
<reference evidence="2 3" key="1">
    <citation type="submission" date="2024-02" db="EMBL/GenBank/DDBJ databases">
        <title>De novo assembly and annotation of 12 fungi associated with fruit tree decline syndrome in Ontario, Canada.</title>
        <authorList>
            <person name="Sulman M."/>
            <person name="Ellouze W."/>
            <person name="Ilyukhin E."/>
        </authorList>
    </citation>
    <scope>NUCLEOTIDE SEQUENCE [LARGE SCALE GENOMIC DNA]</scope>
    <source>
        <strain evidence="2 3">M11/M66-122</strain>
    </source>
</reference>
<protein>
    <submittedName>
        <fullName evidence="2">Uncharacterized protein</fullName>
    </submittedName>
</protein>
<dbReference type="EMBL" id="JAKJXP020000043">
    <property type="protein sequence ID" value="KAK7751943.1"/>
    <property type="molecule type" value="Genomic_DNA"/>
</dbReference>